<dbReference type="Gene3D" id="1.20.140.150">
    <property type="match status" value="1"/>
</dbReference>
<proteinExistence type="predicted"/>
<evidence type="ECO:0000256" key="4">
    <source>
        <dbReference type="ARBA" id="ARBA00023136"/>
    </source>
</evidence>
<dbReference type="GO" id="GO:0019991">
    <property type="term" value="P:septate junction assembly"/>
    <property type="evidence" value="ECO:0007669"/>
    <property type="project" value="TreeGrafter"/>
</dbReference>
<feature type="transmembrane region" description="Helical" evidence="5">
    <location>
        <begin position="134"/>
        <end position="158"/>
    </location>
</feature>
<dbReference type="AlphaFoldDB" id="A0A2S2NAL5"/>
<organism evidence="6">
    <name type="scientific">Schizaphis graminum</name>
    <name type="common">Green bug aphid</name>
    <dbReference type="NCBI Taxonomy" id="13262"/>
    <lineage>
        <taxon>Eukaryota</taxon>
        <taxon>Metazoa</taxon>
        <taxon>Ecdysozoa</taxon>
        <taxon>Arthropoda</taxon>
        <taxon>Hexapoda</taxon>
        <taxon>Insecta</taxon>
        <taxon>Pterygota</taxon>
        <taxon>Neoptera</taxon>
        <taxon>Paraneoptera</taxon>
        <taxon>Hemiptera</taxon>
        <taxon>Sternorrhyncha</taxon>
        <taxon>Aphidomorpha</taxon>
        <taxon>Aphidoidea</taxon>
        <taxon>Aphididae</taxon>
        <taxon>Aphidini</taxon>
        <taxon>Schizaphis</taxon>
    </lineage>
</organism>
<accession>A0A2S2NAL5</accession>
<sequence length="229" mass="27218">MSSDKIDYPKASKLISDAGVIIYIGGFLLIIAFISPYWLESYDEAFINFKHMGLWTYCFDHFRYPHYQFEKLFDGCNTVFSEEYYVIREWLLPGWLLFLELCMTLAIVLSLGTLAIIAAVITRYPQRLVLKYEYMLSAACFLAAASSTILIFFTVILFPFNCWRRDWLMYPMYNHLSWSFYIAIISGFVHAYGSWYLFKDARIAYDQRRESKNLVMQMYPPHERNFYDQ</sequence>
<evidence type="ECO:0000256" key="1">
    <source>
        <dbReference type="ARBA" id="ARBA00004141"/>
    </source>
</evidence>
<dbReference type="GO" id="GO:0005918">
    <property type="term" value="C:septate junction"/>
    <property type="evidence" value="ECO:0007669"/>
    <property type="project" value="TreeGrafter"/>
</dbReference>
<feature type="transmembrane region" description="Helical" evidence="5">
    <location>
        <begin position="178"/>
        <end position="198"/>
    </location>
</feature>
<feature type="transmembrane region" description="Helical" evidence="5">
    <location>
        <begin position="20"/>
        <end position="39"/>
    </location>
</feature>
<protein>
    <submittedName>
        <fullName evidence="6">Uncharacterized protein</fullName>
    </submittedName>
</protein>
<dbReference type="PANTHER" id="PTHR21284">
    <property type="entry name" value="EG:80H7.2 PROTEIN"/>
    <property type="match status" value="1"/>
</dbReference>
<feature type="transmembrane region" description="Helical" evidence="5">
    <location>
        <begin position="95"/>
        <end position="122"/>
    </location>
</feature>
<gene>
    <name evidence="6" type="ORF">g.65608</name>
</gene>
<dbReference type="Pfam" id="PF13903">
    <property type="entry name" value="Claudin_2"/>
    <property type="match status" value="1"/>
</dbReference>
<dbReference type="InterPro" id="IPR004031">
    <property type="entry name" value="PMP22/EMP/MP20/Claudin"/>
</dbReference>
<dbReference type="PANTHER" id="PTHR21284:SF12">
    <property type="entry name" value="EG:80H7.2 PROTEIN"/>
    <property type="match status" value="1"/>
</dbReference>
<keyword evidence="4 5" id="KW-0472">Membrane</keyword>
<dbReference type="GO" id="GO:0016020">
    <property type="term" value="C:membrane"/>
    <property type="evidence" value="ECO:0007669"/>
    <property type="project" value="UniProtKB-SubCell"/>
</dbReference>
<name>A0A2S2NAL5_SCHGA</name>
<evidence type="ECO:0000256" key="3">
    <source>
        <dbReference type="ARBA" id="ARBA00022989"/>
    </source>
</evidence>
<evidence type="ECO:0000256" key="5">
    <source>
        <dbReference type="SAM" id="Phobius"/>
    </source>
</evidence>
<dbReference type="EMBL" id="GGMR01001624">
    <property type="protein sequence ID" value="MBY14243.1"/>
    <property type="molecule type" value="Transcribed_RNA"/>
</dbReference>
<keyword evidence="2 5" id="KW-0812">Transmembrane</keyword>
<reference evidence="6" key="1">
    <citation type="submission" date="2018-04" db="EMBL/GenBank/DDBJ databases">
        <title>Transcriptome of Schizaphis graminum biotype I.</title>
        <authorList>
            <person name="Scully E.D."/>
            <person name="Geib S.M."/>
            <person name="Palmer N.A."/>
            <person name="Koch K."/>
            <person name="Bradshaw J."/>
            <person name="Heng-Moss T."/>
            <person name="Sarath G."/>
        </authorList>
    </citation>
    <scope>NUCLEOTIDE SEQUENCE</scope>
</reference>
<evidence type="ECO:0000256" key="2">
    <source>
        <dbReference type="ARBA" id="ARBA00022692"/>
    </source>
</evidence>
<comment type="subcellular location">
    <subcellularLocation>
        <location evidence="1">Membrane</location>
        <topology evidence="1">Multi-pass membrane protein</topology>
    </subcellularLocation>
</comment>
<dbReference type="GO" id="GO:0035151">
    <property type="term" value="P:regulation of tube size, open tracheal system"/>
    <property type="evidence" value="ECO:0007669"/>
    <property type="project" value="TreeGrafter"/>
</dbReference>
<evidence type="ECO:0000313" key="6">
    <source>
        <dbReference type="EMBL" id="MBY14243.1"/>
    </source>
</evidence>
<keyword evidence="3 5" id="KW-1133">Transmembrane helix</keyword>